<dbReference type="InterPro" id="IPR023780">
    <property type="entry name" value="Chromo_domain"/>
</dbReference>
<evidence type="ECO:0000256" key="1">
    <source>
        <dbReference type="ARBA" id="ARBA00004123"/>
    </source>
</evidence>
<evidence type="ECO:0000313" key="19">
    <source>
        <dbReference type="EMBL" id="VVC24199.1"/>
    </source>
</evidence>
<dbReference type="InterPro" id="IPR003616">
    <property type="entry name" value="Post-SET_dom"/>
</dbReference>
<sequence length="418" mass="48393">MHRGVANNEYEVDNILYDETFGSKTLYLIKWKDYPMDQITWEPYRNLTNCHEILNNYRSNKIVIKNIKKTEKFLRLYESLSAHTDQEYIETLHRIIAEGFPSIEEQCVMGTIAYLTTVSSNNRSERLMNLVRHNLKLIEVSKKRKKQLEKLENWQKDINLTCTYSISVINNVDFEGPPKKFFYVDECVTGAGVHIPNDPPVWCLCDNTCGGKTRKKKECHFRDFPLAYNKQKRVRVPQGSPIYECNKKCACDDNCINRVVQHGPNKNLKLQIFRTDNQRGWGVKTLMAIKQGTFILKYTGEIITRAEADERAVTHGSKSTYMFDLDFYTEKNDCAYSIDATTFGNVSHFINHSCDANLATYAVWIDCYDSNLPTLAFFASRNIANGEELTFDYMTSVSNQKRKIKCKCQAKNCRGFLC</sequence>
<evidence type="ECO:0000256" key="11">
    <source>
        <dbReference type="ARBA" id="ARBA00023328"/>
    </source>
</evidence>
<feature type="binding site" evidence="14">
    <location>
        <position position="245"/>
    </location>
    <ligand>
        <name>Zn(2+)</name>
        <dbReference type="ChEBI" id="CHEBI:29105"/>
        <label>3</label>
    </ligand>
</feature>
<proteinExistence type="inferred from homology"/>
<keyword evidence="9 12" id="KW-0156">Chromatin regulator</keyword>
<organism evidence="19 20">
    <name type="scientific">Cinara cedri</name>
    <dbReference type="NCBI Taxonomy" id="506608"/>
    <lineage>
        <taxon>Eukaryota</taxon>
        <taxon>Metazoa</taxon>
        <taxon>Ecdysozoa</taxon>
        <taxon>Arthropoda</taxon>
        <taxon>Hexapoda</taxon>
        <taxon>Insecta</taxon>
        <taxon>Pterygota</taxon>
        <taxon>Neoptera</taxon>
        <taxon>Paraneoptera</taxon>
        <taxon>Hemiptera</taxon>
        <taxon>Sternorrhyncha</taxon>
        <taxon>Aphidomorpha</taxon>
        <taxon>Aphidoidea</taxon>
        <taxon>Aphididae</taxon>
        <taxon>Lachninae</taxon>
        <taxon>Cinara</taxon>
    </lineage>
</organism>
<dbReference type="PROSITE" id="PS00598">
    <property type="entry name" value="CHROMO_1"/>
    <property type="match status" value="1"/>
</dbReference>
<dbReference type="PROSITE" id="PS50867">
    <property type="entry name" value="PRE_SET"/>
    <property type="match status" value="1"/>
</dbReference>
<dbReference type="Pfam" id="PF00385">
    <property type="entry name" value="Chromo"/>
    <property type="match status" value="1"/>
</dbReference>
<evidence type="ECO:0000259" key="15">
    <source>
        <dbReference type="PROSITE" id="PS50013"/>
    </source>
</evidence>
<evidence type="ECO:0000256" key="2">
    <source>
        <dbReference type="ARBA" id="ARBA00004584"/>
    </source>
</evidence>
<dbReference type="GO" id="GO:0032259">
    <property type="term" value="P:methylation"/>
    <property type="evidence" value="ECO:0007669"/>
    <property type="project" value="UniProtKB-KW"/>
</dbReference>
<dbReference type="InterPro" id="IPR046341">
    <property type="entry name" value="SET_dom_sf"/>
</dbReference>
<dbReference type="PROSITE" id="PS50013">
    <property type="entry name" value="CHROMO_2"/>
    <property type="match status" value="1"/>
</dbReference>
<evidence type="ECO:0000256" key="5">
    <source>
        <dbReference type="ARBA" id="ARBA00022679"/>
    </source>
</evidence>
<comment type="similarity">
    <text evidence="12">Belongs to the class V-like SAM-binding methyltransferase superfamily. Histone-lysine methyltransferase family. Suvar3-9 subfamily.</text>
</comment>
<dbReference type="Gene3D" id="2.170.270.10">
    <property type="entry name" value="SET domain"/>
    <property type="match status" value="1"/>
</dbReference>
<dbReference type="PIRSF" id="PIRSF009343">
    <property type="entry name" value="SUV39_SET"/>
    <property type="match status" value="1"/>
</dbReference>
<feature type="binding site" evidence="14">
    <location>
        <position position="245"/>
    </location>
    <ligand>
        <name>Zn(2+)</name>
        <dbReference type="ChEBI" id="CHEBI:29105"/>
        <label>2</label>
    </ligand>
</feature>
<feature type="domain" description="SET" evidence="16">
    <location>
        <begin position="268"/>
        <end position="394"/>
    </location>
</feature>
<dbReference type="PANTHER" id="PTHR46223">
    <property type="entry name" value="HISTONE-LYSINE N-METHYLTRANSFERASE SUV39H"/>
    <property type="match status" value="1"/>
</dbReference>
<comment type="catalytic activity">
    <reaction evidence="12">
        <text>L-lysyl(9)-[histone H3] + 3 S-adenosyl-L-methionine = N(6),N(6),N(6)-trimethyl-L-lysyl(9)-[histone H3] + 3 S-adenosyl-L-homocysteine + 3 H(+)</text>
        <dbReference type="Rhea" id="RHEA:60276"/>
        <dbReference type="Rhea" id="RHEA-COMP:15538"/>
        <dbReference type="Rhea" id="RHEA-COMP:15546"/>
        <dbReference type="ChEBI" id="CHEBI:15378"/>
        <dbReference type="ChEBI" id="CHEBI:29969"/>
        <dbReference type="ChEBI" id="CHEBI:57856"/>
        <dbReference type="ChEBI" id="CHEBI:59789"/>
        <dbReference type="ChEBI" id="CHEBI:61961"/>
        <dbReference type="EC" id="2.1.1.355"/>
    </reaction>
</comment>
<dbReference type="EMBL" id="CABPRJ010000001">
    <property type="protein sequence ID" value="VVC24199.1"/>
    <property type="molecule type" value="Genomic_DNA"/>
</dbReference>
<keyword evidence="8 12" id="KW-0862">Zinc</keyword>
<keyword evidence="7 12" id="KW-0479">Metal-binding</keyword>
<dbReference type="InterPro" id="IPR050973">
    <property type="entry name" value="H3K9_Histone-Lys_N-MTase"/>
</dbReference>
<feature type="binding site" evidence="14">
    <location>
        <position position="406"/>
    </location>
    <ligand>
        <name>Zn(2+)</name>
        <dbReference type="ChEBI" id="CHEBI:29105"/>
        <label>4</label>
    </ligand>
</feature>
<feature type="binding site" evidence="14">
    <location>
        <position position="408"/>
    </location>
    <ligand>
        <name>Zn(2+)</name>
        <dbReference type="ChEBI" id="CHEBI:29105"/>
        <label>4</label>
    </ligand>
</feature>
<evidence type="ECO:0000256" key="13">
    <source>
        <dbReference type="PIRSR" id="PIRSR009343-1"/>
    </source>
</evidence>
<keyword evidence="5 12" id="KW-0808">Transferase</keyword>
<feature type="binding site" evidence="13">
    <location>
        <begin position="279"/>
        <end position="281"/>
    </location>
    <ligand>
        <name>S-adenosyl-L-methionine</name>
        <dbReference type="ChEBI" id="CHEBI:59789"/>
    </ligand>
</feature>
<keyword evidence="6 12" id="KW-0949">S-adenosyl-L-methionine</keyword>
<feature type="binding site" evidence="14">
    <location>
        <position position="205"/>
    </location>
    <ligand>
        <name>Zn(2+)</name>
        <dbReference type="ChEBI" id="CHEBI:29105"/>
        <label>1</label>
    </ligand>
</feature>
<evidence type="ECO:0000259" key="16">
    <source>
        <dbReference type="PROSITE" id="PS50280"/>
    </source>
</evidence>
<evidence type="ECO:0000259" key="18">
    <source>
        <dbReference type="PROSITE" id="PS50868"/>
    </source>
</evidence>
<dbReference type="InterPro" id="IPR011381">
    <property type="entry name" value="H3-K9_MeTrfase_SUV39H1/2-like"/>
</dbReference>
<feature type="binding site" evidence="13">
    <location>
        <begin position="351"/>
        <end position="352"/>
    </location>
    <ligand>
        <name>S-adenosyl-L-methionine</name>
        <dbReference type="ChEBI" id="CHEBI:59789"/>
    </ligand>
</feature>
<dbReference type="Pfam" id="PF05033">
    <property type="entry name" value="Pre-SET"/>
    <property type="match status" value="1"/>
</dbReference>
<protein>
    <recommendedName>
        <fullName evidence="12">Histone-lysine N-methyltransferase</fullName>
        <ecNumber evidence="12">2.1.1.355</ecNumber>
    </recommendedName>
</protein>
<feature type="domain" description="Pre-SET" evidence="17">
    <location>
        <begin position="201"/>
        <end position="263"/>
    </location>
</feature>
<feature type="binding site" evidence="14">
    <location>
        <position position="203"/>
    </location>
    <ligand>
        <name>Zn(2+)</name>
        <dbReference type="ChEBI" id="CHEBI:29105"/>
        <label>1</label>
    </ligand>
</feature>
<keyword evidence="20" id="KW-1185">Reference proteome</keyword>
<dbReference type="AlphaFoldDB" id="A0A5E4LXH7"/>
<evidence type="ECO:0000256" key="4">
    <source>
        <dbReference type="ARBA" id="ARBA00022603"/>
    </source>
</evidence>
<dbReference type="InterPro" id="IPR000953">
    <property type="entry name" value="Chromo/chromo_shadow_dom"/>
</dbReference>
<evidence type="ECO:0000256" key="12">
    <source>
        <dbReference type="PIRNR" id="PIRNR009343"/>
    </source>
</evidence>
<dbReference type="GO" id="GO:0140949">
    <property type="term" value="F:histone H3K9 trimethyltransferase activity"/>
    <property type="evidence" value="ECO:0007669"/>
    <property type="project" value="UniProtKB-EC"/>
</dbReference>
<feature type="binding site" evidence="13">
    <location>
        <position position="407"/>
    </location>
    <ligand>
        <name>S-adenosyl-L-methionine</name>
        <dbReference type="ChEBI" id="CHEBI:59789"/>
    </ligand>
</feature>
<dbReference type="SMART" id="SM00317">
    <property type="entry name" value="SET"/>
    <property type="match status" value="1"/>
</dbReference>
<feature type="binding site" evidence="13">
    <location>
        <position position="393"/>
    </location>
    <ligand>
        <name>S-adenosyl-L-methionine</name>
        <dbReference type="ChEBI" id="CHEBI:59789"/>
    </ligand>
</feature>
<dbReference type="Gene3D" id="2.40.50.40">
    <property type="match status" value="1"/>
</dbReference>
<evidence type="ECO:0000259" key="17">
    <source>
        <dbReference type="PROSITE" id="PS50867"/>
    </source>
</evidence>
<dbReference type="Proteomes" id="UP000325440">
    <property type="component" value="Unassembled WGS sequence"/>
</dbReference>
<evidence type="ECO:0000256" key="3">
    <source>
        <dbReference type="ARBA" id="ARBA00022454"/>
    </source>
</evidence>
<dbReference type="InterPro" id="IPR023779">
    <property type="entry name" value="Chromodomain_CS"/>
</dbReference>
<reference evidence="19 20" key="1">
    <citation type="submission" date="2019-08" db="EMBL/GenBank/DDBJ databases">
        <authorList>
            <person name="Alioto T."/>
            <person name="Alioto T."/>
            <person name="Gomez Garrido J."/>
        </authorList>
    </citation>
    <scope>NUCLEOTIDE SEQUENCE [LARGE SCALE GENOMIC DNA]</scope>
</reference>
<feature type="domain" description="Chromo" evidence="15">
    <location>
        <begin position="10"/>
        <end position="69"/>
    </location>
</feature>
<dbReference type="PROSITE" id="PS50868">
    <property type="entry name" value="POST_SET"/>
    <property type="match status" value="1"/>
</dbReference>
<dbReference type="GO" id="GO:0008270">
    <property type="term" value="F:zinc ion binding"/>
    <property type="evidence" value="ECO:0007669"/>
    <property type="project" value="UniProtKB-UniRule"/>
</dbReference>
<evidence type="ECO:0000256" key="7">
    <source>
        <dbReference type="ARBA" id="ARBA00022723"/>
    </source>
</evidence>
<evidence type="ECO:0000256" key="14">
    <source>
        <dbReference type="PIRSR" id="PIRSR009343-2"/>
    </source>
</evidence>
<evidence type="ECO:0000256" key="8">
    <source>
        <dbReference type="ARBA" id="ARBA00022833"/>
    </source>
</evidence>
<keyword evidence="11" id="KW-0137">Centromere</keyword>
<dbReference type="SUPFAM" id="SSF54160">
    <property type="entry name" value="Chromo domain-like"/>
    <property type="match status" value="1"/>
</dbReference>
<feature type="binding site" evidence="14">
    <location>
        <position position="413"/>
    </location>
    <ligand>
        <name>Zn(2+)</name>
        <dbReference type="ChEBI" id="CHEBI:29105"/>
        <label>4</label>
    </ligand>
</feature>
<dbReference type="GO" id="GO:0000775">
    <property type="term" value="C:chromosome, centromeric region"/>
    <property type="evidence" value="ECO:0007669"/>
    <property type="project" value="UniProtKB-SubCell"/>
</dbReference>
<dbReference type="InterPro" id="IPR001214">
    <property type="entry name" value="SET_dom"/>
</dbReference>
<dbReference type="PROSITE" id="PS50280">
    <property type="entry name" value="SET"/>
    <property type="match status" value="1"/>
</dbReference>
<dbReference type="SMART" id="SM00468">
    <property type="entry name" value="PreSET"/>
    <property type="match status" value="1"/>
</dbReference>
<evidence type="ECO:0000256" key="6">
    <source>
        <dbReference type="ARBA" id="ARBA00022691"/>
    </source>
</evidence>
<dbReference type="CDD" id="cd00024">
    <property type="entry name" value="CD_CSD"/>
    <property type="match status" value="1"/>
</dbReference>
<dbReference type="Pfam" id="PF00856">
    <property type="entry name" value="SET"/>
    <property type="match status" value="1"/>
</dbReference>
<dbReference type="EC" id="2.1.1.355" evidence="12"/>
<dbReference type="InterPro" id="IPR016197">
    <property type="entry name" value="Chromo-like_dom_sf"/>
</dbReference>
<feature type="binding site" evidence="14">
    <location>
        <position position="249"/>
    </location>
    <ligand>
        <name>Zn(2+)</name>
        <dbReference type="ChEBI" id="CHEBI:29105"/>
        <label>2</label>
    </ligand>
</feature>
<dbReference type="SMART" id="SM00298">
    <property type="entry name" value="CHROMO"/>
    <property type="match status" value="1"/>
</dbReference>
<gene>
    <name evidence="19" type="ORF">CINCED_3A023306</name>
</gene>
<keyword evidence="4 12" id="KW-0489">Methyltransferase</keyword>
<evidence type="ECO:0000256" key="9">
    <source>
        <dbReference type="ARBA" id="ARBA00022853"/>
    </source>
</evidence>
<dbReference type="InterPro" id="IPR007728">
    <property type="entry name" value="Pre-SET_dom"/>
</dbReference>
<name>A0A5E4LXH7_9HEMI</name>
<feature type="binding site" evidence="14">
    <location>
        <position position="354"/>
    </location>
    <ligand>
        <name>Zn(2+)</name>
        <dbReference type="ChEBI" id="CHEBI:29105"/>
        <label>4</label>
    </ligand>
</feature>
<accession>A0A5E4LXH7</accession>
<keyword evidence="3" id="KW-0158">Chromosome</keyword>
<dbReference type="PANTHER" id="PTHR46223:SF4">
    <property type="entry name" value="HISTONE-LYSINE N-METHYLTRANSFERASE-RELATED"/>
    <property type="match status" value="1"/>
</dbReference>
<feature type="binding site" evidence="14">
    <location>
        <position position="251"/>
    </location>
    <ligand>
        <name>Zn(2+)</name>
        <dbReference type="ChEBI" id="CHEBI:29105"/>
        <label>3</label>
    </ligand>
</feature>
<feature type="binding site" evidence="14">
    <location>
        <position position="209"/>
    </location>
    <ligand>
        <name>Zn(2+)</name>
        <dbReference type="ChEBI" id="CHEBI:29105"/>
        <label>1</label>
    </ligand>
</feature>
<evidence type="ECO:0000313" key="20">
    <source>
        <dbReference type="Proteomes" id="UP000325440"/>
    </source>
</evidence>
<dbReference type="OrthoDB" id="1045173at2759"/>
<feature type="binding site" evidence="14">
    <location>
        <position position="255"/>
    </location>
    <ligand>
        <name>Zn(2+)</name>
        <dbReference type="ChEBI" id="CHEBI:29105"/>
        <label>3</label>
    </ligand>
</feature>
<evidence type="ECO:0000256" key="10">
    <source>
        <dbReference type="ARBA" id="ARBA00023242"/>
    </source>
</evidence>
<feature type="binding site" evidence="14">
    <location>
        <position position="203"/>
    </location>
    <ligand>
        <name>Zn(2+)</name>
        <dbReference type="ChEBI" id="CHEBI:29105"/>
        <label>2</label>
    </ligand>
</feature>
<feature type="domain" description="Post-SET" evidence="18">
    <location>
        <begin position="402"/>
        <end position="418"/>
    </location>
</feature>
<dbReference type="SUPFAM" id="SSF82199">
    <property type="entry name" value="SET domain"/>
    <property type="match status" value="1"/>
</dbReference>
<comment type="subcellular location">
    <subcellularLocation>
        <location evidence="2">Chromosome</location>
        <location evidence="2">Centromere</location>
    </subcellularLocation>
    <subcellularLocation>
        <location evidence="1 12">Nucleus</location>
    </subcellularLocation>
</comment>
<dbReference type="GO" id="GO:0005634">
    <property type="term" value="C:nucleus"/>
    <property type="evidence" value="ECO:0007669"/>
    <property type="project" value="UniProtKB-SubCell"/>
</dbReference>
<keyword evidence="10 12" id="KW-0539">Nucleus</keyword>